<dbReference type="Pfam" id="PF00583">
    <property type="entry name" value="Acetyltransf_1"/>
    <property type="match status" value="1"/>
</dbReference>
<evidence type="ECO:0000259" key="3">
    <source>
        <dbReference type="PROSITE" id="PS51186"/>
    </source>
</evidence>
<dbReference type="GO" id="GO:0016747">
    <property type="term" value="F:acyltransferase activity, transferring groups other than amino-acyl groups"/>
    <property type="evidence" value="ECO:0007669"/>
    <property type="project" value="InterPro"/>
</dbReference>
<proteinExistence type="predicted"/>
<dbReference type="PANTHER" id="PTHR43877:SF2">
    <property type="entry name" value="AMINOALKYLPHOSPHONATE N-ACETYLTRANSFERASE-RELATED"/>
    <property type="match status" value="1"/>
</dbReference>
<dbReference type="EMBL" id="SNYI01000002">
    <property type="protein sequence ID" value="TDQ30736.1"/>
    <property type="molecule type" value="Genomic_DNA"/>
</dbReference>
<keyword evidence="1" id="KW-0808">Transferase</keyword>
<dbReference type="InterPro" id="IPR050832">
    <property type="entry name" value="Bact_Acetyltransf"/>
</dbReference>
<keyword evidence="4" id="KW-0689">Ribosomal protein</keyword>
<organism evidence="4 5">
    <name type="scientific">Zeaxanthinibacter enoshimensis</name>
    <dbReference type="NCBI Taxonomy" id="392009"/>
    <lineage>
        <taxon>Bacteria</taxon>
        <taxon>Pseudomonadati</taxon>
        <taxon>Bacteroidota</taxon>
        <taxon>Flavobacteriia</taxon>
        <taxon>Flavobacteriales</taxon>
        <taxon>Flavobacteriaceae</taxon>
        <taxon>Zeaxanthinibacter</taxon>
    </lineage>
</organism>
<dbReference type="CDD" id="cd04301">
    <property type="entry name" value="NAT_SF"/>
    <property type="match status" value="1"/>
</dbReference>
<dbReference type="PROSITE" id="PS51186">
    <property type="entry name" value="GNAT"/>
    <property type="match status" value="1"/>
</dbReference>
<gene>
    <name evidence="4" type="ORF">CLV82_1425</name>
</gene>
<name>A0A4R6TIX4_9FLAO</name>
<evidence type="ECO:0000313" key="5">
    <source>
        <dbReference type="Proteomes" id="UP000295468"/>
    </source>
</evidence>
<dbReference type="OrthoDB" id="1450704at2"/>
<protein>
    <submittedName>
        <fullName evidence="4">Ribosomal protein S18 acetylase RimI-like enzyme</fullName>
    </submittedName>
</protein>
<evidence type="ECO:0000256" key="2">
    <source>
        <dbReference type="ARBA" id="ARBA00023315"/>
    </source>
</evidence>
<dbReference type="AlphaFoldDB" id="A0A4R6TIX4"/>
<evidence type="ECO:0000256" key="1">
    <source>
        <dbReference type="ARBA" id="ARBA00022679"/>
    </source>
</evidence>
<feature type="domain" description="N-acetyltransferase" evidence="3">
    <location>
        <begin position="3"/>
        <end position="153"/>
    </location>
</feature>
<keyword evidence="2" id="KW-0012">Acyltransferase</keyword>
<dbReference type="InterPro" id="IPR000182">
    <property type="entry name" value="GNAT_dom"/>
</dbReference>
<reference evidence="4 5" key="1">
    <citation type="submission" date="2019-03" db="EMBL/GenBank/DDBJ databases">
        <title>Genomic Encyclopedia of Archaeal and Bacterial Type Strains, Phase II (KMG-II): from individual species to whole genera.</title>
        <authorList>
            <person name="Goeker M."/>
        </authorList>
    </citation>
    <scope>NUCLEOTIDE SEQUENCE [LARGE SCALE GENOMIC DNA]</scope>
    <source>
        <strain evidence="4 5">DSM 18435</strain>
    </source>
</reference>
<evidence type="ECO:0000313" key="4">
    <source>
        <dbReference type="EMBL" id="TDQ30736.1"/>
    </source>
</evidence>
<accession>A0A4R6TIX4</accession>
<dbReference type="SUPFAM" id="SSF55729">
    <property type="entry name" value="Acyl-CoA N-acyltransferases (Nat)"/>
    <property type="match status" value="1"/>
</dbReference>
<dbReference type="InterPro" id="IPR016181">
    <property type="entry name" value="Acyl_CoA_acyltransferase"/>
</dbReference>
<keyword evidence="4" id="KW-0687">Ribonucleoprotein</keyword>
<keyword evidence="5" id="KW-1185">Reference proteome</keyword>
<dbReference type="Gene3D" id="3.40.630.30">
    <property type="match status" value="1"/>
</dbReference>
<dbReference type="GO" id="GO:0005840">
    <property type="term" value="C:ribosome"/>
    <property type="evidence" value="ECO:0007669"/>
    <property type="project" value="UniProtKB-KW"/>
</dbReference>
<sequence>MAIKIRKAETGDLKTLARFEQELIRAERPMDPTIKPDPVTYYDLQELISNPEVHFLVAEIDNKVIACGYARPKPARPYLDHTDYAYLGFMYTDPEYRGKGINKLLMGHLEHWAGKQGLNELRLTVYTENYPAIRAYEKAGFAKHLIEMRYRRE</sequence>
<comment type="caution">
    <text evidence="4">The sequence shown here is derived from an EMBL/GenBank/DDBJ whole genome shotgun (WGS) entry which is preliminary data.</text>
</comment>
<dbReference type="RefSeq" id="WP_133643620.1">
    <property type="nucleotide sequence ID" value="NZ_SNYI01000002.1"/>
</dbReference>
<dbReference type="PANTHER" id="PTHR43877">
    <property type="entry name" value="AMINOALKYLPHOSPHONATE N-ACETYLTRANSFERASE-RELATED-RELATED"/>
    <property type="match status" value="1"/>
</dbReference>
<dbReference type="Proteomes" id="UP000295468">
    <property type="component" value="Unassembled WGS sequence"/>
</dbReference>